<organism evidence="1">
    <name type="scientific">Cyanothece sp. (strain PCC 7425 / ATCC 29141)</name>
    <dbReference type="NCBI Taxonomy" id="395961"/>
    <lineage>
        <taxon>Bacteria</taxon>
        <taxon>Bacillati</taxon>
        <taxon>Cyanobacteriota</taxon>
        <taxon>Cyanophyceae</taxon>
        <taxon>Gomontiellales</taxon>
        <taxon>Cyanothecaceae</taxon>
        <taxon>Cyanothece</taxon>
    </lineage>
</organism>
<evidence type="ECO:0008006" key="2">
    <source>
        <dbReference type="Google" id="ProtNLM"/>
    </source>
</evidence>
<proteinExistence type="predicted"/>
<dbReference type="STRING" id="395961.Cyan7425_2445"/>
<gene>
    <name evidence="1" type="ordered locus">Cyan7425_2445</name>
</gene>
<dbReference type="Pfam" id="PF11211">
    <property type="entry name" value="DUF2997"/>
    <property type="match status" value="1"/>
</dbReference>
<dbReference type="AlphaFoldDB" id="B8HXB2"/>
<dbReference type="HOGENOM" id="CLU_180396_1_0_3"/>
<name>B8HXB2_CYAP4</name>
<evidence type="ECO:0000313" key="1">
    <source>
        <dbReference type="EMBL" id="ACL44803.1"/>
    </source>
</evidence>
<sequence>MAEYQRIEYRIGQDGKITETVMNGAGPNCTLATAGIEQALGVVESQELLPEYYEGDEYLTNTDTQSLSQHS</sequence>
<dbReference type="KEGG" id="cyn:Cyan7425_2445"/>
<accession>B8HXB2</accession>
<dbReference type="eggNOG" id="ENOG50330Q8">
    <property type="taxonomic scope" value="Bacteria"/>
</dbReference>
<dbReference type="InterPro" id="IPR021375">
    <property type="entry name" value="DUF2997"/>
</dbReference>
<dbReference type="OrthoDB" id="488945at2"/>
<reference evidence="1" key="1">
    <citation type="submission" date="2009-01" db="EMBL/GenBank/DDBJ databases">
        <title>Complete sequence of chromosome Cyanothece sp. PCC 7425.</title>
        <authorList>
            <consortium name="US DOE Joint Genome Institute"/>
            <person name="Lucas S."/>
            <person name="Copeland A."/>
            <person name="Lapidus A."/>
            <person name="Glavina del Rio T."/>
            <person name="Dalin E."/>
            <person name="Tice H."/>
            <person name="Bruce D."/>
            <person name="Goodwin L."/>
            <person name="Pitluck S."/>
            <person name="Sims D."/>
            <person name="Meineke L."/>
            <person name="Brettin T."/>
            <person name="Detter J.C."/>
            <person name="Han C."/>
            <person name="Larimer F."/>
            <person name="Land M."/>
            <person name="Hauser L."/>
            <person name="Kyrpides N."/>
            <person name="Ovchinnikova G."/>
            <person name="Liberton M."/>
            <person name="Stoeckel J."/>
            <person name="Banerjee A."/>
            <person name="Singh A."/>
            <person name="Page L."/>
            <person name="Sato H."/>
            <person name="Zhao L."/>
            <person name="Sherman L."/>
            <person name="Pakrasi H."/>
            <person name="Richardson P."/>
        </authorList>
    </citation>
    <scope>NUCLEOTIDE SEQUENCE</scope>
    <source>
        <strain evidence="1">PCC 7425</strain>
    </source>
</reference>
<dbReference type="EMBL" id="CP001344">
    <property type="protein sequence ID" value="ACL44803.1"/>
    <property type="molecule type" value="Genomic_DNA"/>
</dbReference>
<protein>
    <recommendedName>
        <fullName evidence="2">DUF2997 domain-containing protein</fullName>
    </recommendedName>
</protein>